<evidence type="ECO:0000313" key="7">
    <source>
        <dbReference type="Proteomes" id="UP001598130"/>
    </source>
</evidence>
<evidence type="ECO:0000256" key="1">
    <source>
        <dbReference type="ARBA" id="ARBA00004496"/>
    </source>
</evidence>
<accession>A0ABW6CTD0</accession>
<reference evidence="6 7" key="1">
    <citation type="submission" date="2022-09" db="EMBL/GenBank/DDBJ databases">
        <title>New species of Phenylobacterium.</title>
        <authorList>
            <person name="Mieszkin S."/>
        </authorList>
    </citation>
    <scope>NUCLEOTIDE SEQUENCE [LARGE SCALE GENOMIC DNA]</scope>
    <source>
        <strain evidence="6 7">HK31-G</strain>
    </source>
</reference>
<comment type="caution">
    <text evidence="6">The sequence shown here is derived from an EMBL/GenBank/DDBJ whole genome shotgun (WGS) entry which is preliminary data.</text>
</comment>
<dbReference type="CDD" id="cd12108">
    <property type="entry name" value="Hr-like"/>
    <property type="match status" value="1"/>
</dbReference>
<gene>
    <name evidence="6" type="ORF">OCL97_05675</name>
</gene>
<evidence type="ECO:0000256" key="2">
    <source>
        <dbReference type="ARBA" id="ARBA00022490"/>
    </source>
</evidence>
<evidence type="ECO:0000256" key="3">
    <source>
        <dbReference type="ARBA" id="ARBA00022723"/>
    </source>
</evidence>
<dbReference type="InterPro" id="IPR019903">
    <property type="entry name" value="RIC_family"/>
</dbReference>
<evidence type="ECO:0000256" key="4">
    <source>
        <dbReference type="ARBA" id="ARBA00023004"/>
    </source>
</evidence>
<dbReference type="InterPro" id="IPR012312">
    <property type="entry name" value="Hemerythrin-like"/>
</dbReference>
<keyword evidence="2" id="KW-0963">Cytoplasm</keyword>
<keyword evidence="3" id="KW-0479">Metal-binding</keyword>
<dbReference type="EMBL" id="JAOTJD010000007">
    <property type="protein sequence ID" value="MFD3263457.1"/>
    <property type="molecule type" value="Genomic_DNA"/>
</dbReference>
<proteinExistence type="predicted"/>
<evidence type="ECO:0000313" key="6">
    <source>
        <dbReference type="EMBL" id="MFD3263457.1"/>
    </source>
</evidence>
<keyword evidence="4" id="KW-0408">Iron</keyword>
<evidence type="ECO:0000259" key="5">
    <source>
        <dbReference type="Pfam" id="PF01814"/>
    </source>
</evidence>
<dbReference type="PANTHER" id="PTHR36438:SF1">
    <property type="entry name" value="IRON-SULFUR CLUSTER REPAIR PROTEIN YTFE"/>
    <property type="match status" value="1"/>
</dbReference>
<name>A0ABW6CTD0_9CAUL</name>
<dbReference type="Pfam" id="PF01814">
    <property type="entry name" value="Hemerythrin"/>
    <property type="match status" value="1"/>
</dbReference>
<dbReference type="RefSeq" id="WP_304777325.1">
    <property type="nucleotide sequence ID" value="NZ_JAOTJD010000007.1"/>
</dbReference>
<feature type="domain" description="Hemerythrin-like" evidence="5">
    <location>
        <begin position="62"/>
        <end position="200"/>
    </location>
</feature>
<organism evidence="6 7">
    <name type="scientific">Phenylobacterium ferrooxidans</name>
    <dbReference type="NCBI Taxonomy" id="2982689"/>
    <lineage>
        <taxon>Bacteria</taxon>
        <taxon>Pseudomonadati</taxon>
        <taxon>Pseudomonadota</taxon>
        <taxon>Alphaproteobacteria</taxon>
        <taxon>Caulobacterales</taxon>
        <taxon>Caulobacteraceae</taxon>
        <taxon>Phenylobacterium</taxon>
    </lineage>
</organism>
<dbReference type="PANTHER" id="PTHR36438">
    <property type="entry name" value="IRON-SULFUR CLUSTER REPAIR PROTEIN YTFE"/>
    <property type="match status" value="1"/>
</dbReference>
<sequence>MIPIPTPGLDLWARELAKRSPEASDIFRVRGPLTKLEKLERDLTAATRGGKTAERAAGKLIEHILERYHETHRREFPQAIELARTVERVHAGDPDCPRGLADHLAVMADDLEGHQLKEENILFPTMLAGSCGVLRFPISRMMAEHDDVYEQLDRLAALTRDFTPPRDACKTWRALSQACRKLDRDLREHMRLENDVLFPHFL</sequence>
<keyword evidence="7" id="KW-1185">Reference proteome</keyword>
<comment type="subcellular location">
    <subcellularLocation>
        <location evidence="1">Cytoplasm</location>
    </subcellularLocation>
</comment>
<dbReference type="Proteomes" id="UP001598130">
    <property type="component" value="Unassembled WGS sequence"/>
</dbReference>
<protein>
    <submittedName>
        <fullName evidence="6">Hemerythrin domain-containing protein</fullName>
    </submittedName>
</protein>
<dbReference type="Gene3D" id="1.20.120.520">
    <property type="entry name" value="nmb1532 protein domain like"/>
    <property type="match status" value="1"/>
</dbReference>